<dbReference type="Gene3D" id="1.10.287.610">
    <property type="entry name" value="Helix hairpin bin"/>
    <property type="match status" value="1"/>
</dbReference>
<keyword evidence="3" id="KW-0687">Ribonucleoprotein</keyword>
<proteinExistence type="inferred from homology"/>
<dbReference type="PROSITE" id="PS00962">
    <property type="entry name" value="RIBOSOMAL_S2_1"/>
    <property type="match status" value="1"/>
</dbReference>
<comment type="similarity">
    <text evidence="1">Belongs to the universal ribosomal protein uS2 family.</text>
</comment>
<dbReference type="GO" id="GO:0005763">
    <property type="term" value="C:mitochondrial small ribosomal subunit"/>
    <property type="evidence" value="ECO:0007669"/>
    <property type="project" value="TreeGrafter"/>
</dbReference>
<dbReference type="HAMAP" id="MF_00291_B">
    <property type="entry name" value="Ribosomal_uS2_B"/>
    <property type="match status" value="1"/>
</dbReference>
<protein>
    <submittedName>
        <fullName evidence="5">Ribosomal protein S2</fullName>
    </submittedName>
</protein>
<dbReference type="AlphaFoldDB" id="A0A5B9XWF2"/>
<dbReference type="InterPro" id="IPR023591">
    <property type="entry name" value="Ribosomal_uS2_flav_dom_sf"/>
</dbReference>
<dbReference type="NCBIfam" id="TIGR01011">
    <property type="entry name" value="rpsB_bact"/>
    <property type="match status" value="1"/>
</dbReference>
<keyword evidence="4" id="KW-0472">Membrane</keyword>
<keyword evidence="2 5" id="KW-0689">Ribosomal protein</keyword>
<dbReference type="InterPro" id="IPR018130">
    <property type="entry name" value="Ribosomal_uS2_CS"/>
</dbReference>
<dbReference type="GO" id="GO:0006412">
    <property type="term" value="P:translation"/>
    <property type="evidence" value="ECO:0007669"/>
    <property type="project" value="InterPro"/>
</dbReference>
<dbReference type="PANTHER" id="PTHR12534">
    <property type="entry name" value="30S RIBOSOMAL PROTEIN S2 PROKARYOTIC AND ORGANELLAR"/>
    <property type="match status" value="1"/>
</dbReference>
<dbReference type="SUPFAM" id="SSF52313">
    <property type="entry name" value="Ribosomal protein S2"/>
    <property type="match status" value="1"/>
</dbReference>
<dbReference type="CDD" id="cd01425">
    <property type="entry name" value="RPS2"/>
    <property type="match status" value="1"/>
</dbReference>
<dbReference type="GO" id="GO:0003735">
    <property type="term" value="F:structural constituent of ribosome"/>
    <property type="evidence" value="ECO:0007669"/>
    <property type="project" value="InterPro"/>
</dbReference>
<dbReference type="EMBL" id="MK962129">
    <property type="protein sequence ID" value="QEH58565.1"/>
    <property type="molecule type" value="Genomic_DNA"/>
</dbReference>
<accession>A0A5B9XWF2</accession>
<reference evidence="5" key="1">
    <citation type="journal article" date="2019" name="Curr. Biol.">
        <title>Multiple Independent Origins of Apicomplexan-Like Parasites.</title>
        <authorList>
            <person name="Mathur V."/>
            <person name="Kolisko M."/>
            <person name="Hehenberger E."/>
            <person name="Irwin N.A.T."/>
            <person name="Leander B.S."/>
            <person name="Kristmundsson A."/>
            <person name="Freeman M.A."/>
            <person name="Keeling P.J."/>
        </authorList>
    </citation>
    <scope>NUCLEOTIDE SEQUENCE</scope>
</reference>
<keyword evidence="4" id="KW-0812">Transmembrane</keyword>
<dbReference type="Gene3D" id="3.40.50.10490">
    <property type="entry name" value="Glucose-6-phosphate isomerase like protein, domain 1"/>
    <property type="match status" value="1"/>
</dbReference>
<dbReference type="InterPro" id="IPR005706">
    <property type="entry name" value="Ribosomal_uS2_bac/mit/plastid"/>
</dbReference>
<dbReference type="Pfam" id="PF00318">
    <property type="entry name" value="Ribosomal_S2"/>
    <property type="match status" value="1"/>
</dbReference>
<dbReference type="PANTHER" id="PTHR12534:SF0">
    <property type="entry name" value="SMALL RIBOSOMAL SUBUNIT PROTEIN US2M"/>
    <property type="match status" value="1"/>
</dbReference>
<feature type="transmembrane region" description="Helical" evidence="4">
    <location>
        <begin position="35"/>
        <end position="57"/>
    </location>
</feature>
<evidence type="ECO:0000256" key="1">
    <source>
        <dbReference type="ARBA" id="ARBA00006242"/>
    </source>
</evidence>
<evidence type="ECO:0000313" key="5">
    <source>
        <dbReference type="EMBL" id="QEH58565.1"/>
    </source>
</evidence>
<sequence length="243" mass="28286">MSLITLEKLIKSKLYIGKYTHKWNSKNIHYIRSYIQGYIIFDLVYTSILITNTYMYFFKASKRGHKFLFISTKPGTKDLIKKAGIISGSFYINEKWINGFISNWDIIKHQINLFRWVNNLVKISENIDIDLNLLKNKYNKSLTYFQGVHGLNKLPKIVFILDIDFDNKIFKELSKSNIILSSLINSDINIKYIHLPIPGNNSNIKSIYFILKILISAIIKGKIIKNEINGNRAHEPFNDSAVF</sequence>
<dbReference type="PRINTS" id="PR00395">
    <property type="entry name" value="RIBOSOMALS2"/>
</dbReference>
<evidence type="ECO:0000256" key="2">
    <source>
        <dbReference type="ARBA" id="ARBA00022980"/>
    </source>
</evidence>
<organism evidence="5">
    <name type="scientific">Piridium sociabile</name>
    <dbReference type="NCBI Taxonomy" id="2570542"/>
    <lineage>
        <taxon>Eukaryota</taxon>
        <taxon>Sar</taxon>
        <taxon>Alveolata</taxon>
        <taxon>Colpodellida</taxon>
        <taxon>Vitrellaceae</taxon>
        <taxon>Piridium</taxon>
    </lineage>
</organism>
<evidence type="ECO:0000256" key="3">
    <source>
        <dbReference type="ARBA" id="ARBA00023274"/>
    </source>
</evidence>
<name>A0A5B9XWF2_9ALVE</name>
<keyword evidence="4" id="KW-1133">Transmembrane helix</keyword>
<dbReference type="InterPro" id="IPR001865">
    <property type="entry name" value="Ribosomal_uS2"/>
</dbReference>
<gene>
    <name evidence="5" type="primary">rps2</name>
</gene>
<evidence type="ECO:0000256" key="4">
    <source>
        <dbReference type="SAM" id="Phobius"/>
    </source>
</evidence>